<evidence type="ECO:0000256" key="3">
    <source>
        <dbReference type="ARBA" id="ARBA00022750"/>
    </source>
</evidence>
<dbReference type="Gene3D" id="2.40.70.10">
    <property type="entry name" value="Acid Proteases"/>
    <property type="match status" value="2"/>
</dbReference>
<evidence type="ECO:0000259" key="9">
    <source>
        <dbReference type="PROSITE" id="PS51767"/>
    </source>
</evidence>
<dbReference type="InterPro" id="IPR032861">
    <property type="entry name" value="TAXi_N"/>
</dbReference>
<dbReference type="PROSITE" id="PS51767">
    <property type="entry name" value="PEPTIDASE_A1"/>
    <property type="match status" value="1"/>
</dbReference>
<keyword evidence="4 7" id="KW-0378">Hydrolase</keyword>
<evidence type="ECO:0000313" key="11">
    <source>
        <dbReference type="Proteomes" id="UP001604277"/>
    </source>
</evidence>
<evidence type="ECO:0000313" key="10">
    <source>
        <dbReference type="EMBL" id="KAL2557562.1"/>
    </source>
</evidence>
<evidence type="ECO:0000256" key="2">
    <source>
        <dbReference type="ARBA" id="ARBA00022670"/>
    </source>
</evidence>
<dbReference type="AlphaFoldDB" id="A0ABD1X6G7"/>
<evidence type="ECO:0000256" key="7">
    <source>
        <dbReference type="RuleBase" id="RU000454"/>
    </source>
</evidence>
<protein>
    <submittedName>
        <fullName evidence="10">Eukaryotic aspartyl protease family protein</fullName>
    </submittedName>
</protein>
<gene>
    <name evidence="10" type="ORF">Fot_02301</name>
</gene>
<feature type="chain" id="PRO_5044769523" evidence="8">
    <location>
        <begin position="30"/>
        <end position="479"/>
    </location>
</feature>
<evidence type="ECO:0000256" key="6">
    <source>
        <dbReference type="PIRSR" id="PIRSR601461-1"/>
    </source>
</evidence>
<feature type="active site" evidence="6">
    <location>
        <position position="132"/>
    </location>
</feature>
<evidence type="ECO:0000256" key="5">
    <source>
        <dbReference type="ARBA" id="ARBA00023180"/>
    </source>
</evidence>
<dbReference type="InterPro" id="IPR033121">
    <property type="entry name" value="PEPTIDASE_A1"/>
</dbReference>
<dbReference type="Proteomes" id="UP001604277">
    <property type="component" value="Unassembled WGS sequence"/>
</dbReference>
<feature type="active site" evidence="6">
    <location>
        <position position="357"/>
    </location>
</feature>
<dbReference type="InterPro" id="IPR032799">
    <property type="entry name" value="TAXi_C"/>
</dbReference>
<dbReference type="PRINTS" id="PR00792">
    <property type="entry name" value="PEPSIN"/>
</dbReference>
<sequence length="479" mass="53916">MDMYRQQKGSFLFIFLFFVVIFLAEFSQGDEKSIGMKLEMIHRHDFRRNPDNGMQSLTQLERIKQSLQSDTIRQQKSRNRRQVREITIVSSKCTDKVSGEMPLYSGADFQSGEYFVSLSIGSPAQKFVMIADTGSDLTWVNCEYRCHGPSCGGVSRNRRIFHADHSWSFDTVPCSSSMCKVDLVNLFALPDKCPSRDAPCAFQYRYLSGPDAPGIFAKETVTFGLTSGREEKIHDMLVGCSEASNDQSFQGADGVVGLGYSNYSFALRAANIFGGKFSYCLVDHFSPQNMVSYLIFGSHENKDSSTEHIRMRHTELVVGVVDEFYAVNMKGISVGNKMLEIRPDTWNVKDGGGMILDSGTSLTYLTQHAYQPVMDALKPSLKSFERLNLTIGQLEYCFNSTGFNEKMVPRLVFHFADGARFEPPVNNYVIDVDEGAKCLGFVLLTWPDQSIIGNIMQQKHFWEFDIANRKLSYGSSSCI</sequence>
<evidence type="ECO:0000256" key="4">
    <source>
        <dbReference type="ARBA" id="ARBA00022801"/>
    </source>
</evidence>
<accession>A0ABD1X6G7</accession>
<reference evidence="11" key="1">
    <citation type="submission" date="2024-07" db="EMBL/GenBank/DDBJ databases">
        <title>Two chromosome-level genome assemblies of Korean endemic species Abeliophyllum distichum and Forsythia ovata (Oleaceae).</title>
        <authorList>
            <person name="Jang H."/>
        </authorList>
    </citation>
    <scope>NUCLEOTIDE SEQUENCE [LARGE SCALE GENOMIC DNA]</scope>
</reference>
<keyword evidence="11" id="KW-1185">Reference proteome</keyword>
<dbReference type="InterPro" id="IPR021109">
    <property type="entry name" value="Peptidase_aspartic_dom_sf"/>
</dbReference>
<feature type="domain" description="Peptidase A1" evidence="9">
    <location>
        <begin position="114"/>
        <end position="474"/>
    </location>
</feature>
<dbReference type="InterPro" id="IPR001969">
    <property type="entry name" value="Aspartic_peptidase_AS"/>
</dbReference>
<comment type="caution">
    <text evidence="10">The sequence shown here is derived from an EMBL/GenBank/DDBJ whole genome shotgun (WGS) entry which is preliminary data.</text>
</comment>
<dbReference type="InterPro" id="IPR001461">
    <property type="entry name" value="Aspartic_peptidase_A1"/>
</dbReference>
<name>A0ABD1X6G7_9LAMI</name>
<dbReference type="PROSITE" id="PS00141">
    <property type="entry name" value="ASP_PROTEASE"/>
    <property type="match status" value="2"/>
</dbReference>
<dbReference type="GO" id="GO:0004190">
    <property type="term" value="F:aspartic-type endopeptidase activity"/>
    <property type="evidence" value="ECO:0007669"/>
    <property type="project" value="UniProtKB-KW"/>
</dbReference>
<dbReference type="Pfam" id="PF14541">
    <property type="entry name" value="TAXi_C"/>
    <property type="match status" value="1"/>
</dbReference>
<dbReference type="PANTHER" id="PTHR47967:SF69">
    <property type="entry name" value="ASPARTIC PROTEINASE NANA, CHLOROPLAST"/>
    <property type="match status" value="1"/>
</dbReference>
<feature type="signal peptide" evidence="8">
    <location>
        <begin position="1"/>
        <end position="29"/>
    </location>
</feature>
<dbReference type="FunFam" id="2.40.70.10:FF:000033">
    <property type="entry name" value="Aspartyl protease family protein"/>
    <property type="match status" value="1"/>
</dbReference>
<keyword evidence="5" id="KW-0325">Glycoprotein</keyword>
<dbReference type="CDD" id="cd05476">
    <property type="entry name" value="pepsin_A_like_plant"/>
    <property type="match status" value="1"/>
</dbReference>
<dbReference type="PANTHER" id="PTHR47967">
    <property type="entry name" value="OS07G0603500 PROTEIN-RELATED"/>
    <property type="match status" value="1"/>
</dbReference>
<keyword evidence="2 7" id="KW-0645">Protease</keyword>
<proteinExistence type="inferred from homology"/>
<dbReference type="SUPFAM" id="SSF50630">
    <property type="entry name" value="Acid proteases"/>
    <property type="match status" value="1"/>
</dbReference>
<evidence type="ECO:0000256" key="8">
    <source>
        <dbReference type="SAM" id="SignalP"/>
    </source>
</evidence>
<dbReference type="GO" id="GO:0006508">
    <property type="term" value="P:proteolysis"/>
    <property type="evidence" value="ECO:0007669"/>
    <property type="project" value="UniProtKB-KW"/>
</dbReference>
<keyword evidence="3 7" id="KW-0064">Aspartyl protease</keyword>
<keyword evidence="8" id="KW-0732">Signal</keyword>
<dbReference type="Pfam" id="PF14543">
    <property type="entry name" value="TAXi_N"/>
    <property type="match status" value="1"/>
</dbReference>
<dbReference type="EMBL" id="JBFOLJ010000001">
    <property type="protein sequence ID" value="KAL2557562.1"/>
    <property type="molecule type" value="Genomic_DNA"/>
</dbReference>
<comment type="similarity">
    <text evidence="1 7">Belongs to the peptidase A1 family.</text>
</comment>
<dbReference type="InterPro" id="IPR051708">
    <property type="entry name" value="Plant_Aspart_Prot_A1"/>
</dbReference>
<evidence type="ECO:0000256" key="1">
    <source>
        <dbReference type="ARBA" id="ARBA00007447"/>
    </source>
</evidence>
<organism evidence="10 11">
    <name type="scientific">Forsythia ovata</name>
    <dbReference type="NCBI Taxonomy" id="205694"/>
    <lineage>
        <taxon>Eukaryota</taxon>
        <taxon>Viridiplantae</taxon>
        <taxon>Streptophyta</taxon>
        <taxon>Embryophyta</taxon>
        <taxon>Tracheophyta</taxon>
        <taxon>Spermatophyta</taxon>
        <taxon>Magnoliopsida</taxon>
        <taxon>eudicotyledons</taxon>
        <taxon>Gunneridae</taxon>
        <taxon>Pentapetalae</taxon>
        <taxon>asterids</taxon>
        <taxon>lamiids</taxon>
        <taxon>Lamiales</taxon>
        <taxon>Oleaceae</taxon>
        <taxon>Forsythieae</taxon>
        <taxon>Forsythia</taxon>
    </lineage>
</organism>
<dbReference type="InterPro" id="IPR034161">
    <property type="entry name" value="Pepsin-like_plant"/>
</dbReference>